<feature type="compositionally biased region" description="Basic and acidic residues" evidence="1">
    <location>
        <begin position="28"/>
        <end position="40"/>
    </location>
</feature>
<evidence type="ECO:0000256" key="1">
    <source>
        <dbReference type="SAM" id="MobiDB-lite"/>
    </source>
</evidence>
<feature type="compositionally biased region" description="Polar residues" evidence="1">
    <location>
        <begin position="17"/>
        <end position="27"/>
    </location>
</feature>
<organism evidence="2">
    <name type="scientific">Arundo donax</name>
    <name type="common">Giant reed</name>
    <name type="synonym">Donax arundinaceus</name>
    <dbReference type="NCBI Taxonomy" id="35708"/>
    <lineage>
        <taxon>Eukaryota</taxon>
        <taxon>Viridiplantae</taxon>
        <taxon>Streptophyta</taxon>
        <taxon>Embryophyta</taxon>
        <taxon>Tracheophyta</taxon>
        <taxon>Spermatophyta</taxon>
        <taxon>Magnoliopsida</taxon>
        <taxon>Liliopsida</taxon>
        <taxon>Poales</taxon>
        <taxon>Poaceae</taxon>
        <taxon>PACMAD clade</taxon>
        <taxon>Arundinoideae</taxon>
        <taxon>Arundineae</taxon>
        <taxon>Arundo</taxon>
    </lineage>
</organism>
<protein>
    <submittedName>
        <fullName evidence="2">Uncharacterized protein</fullName>
    </submittedName>
</protein>
<reference evidence="2" key="1">
    <citation type="submission" date="2014-09" db="EMBL/GenBank/DDBJ databases">
        <authorList>
            <person name="Magalhaes I.L.F."/>
            <person name="Oliveira U."/>
            <person name="Santos F.R."/>
            <person name="Vidigal T.H.D.A."/>
            <person name="Brescovit A.D."/>
            <person name="Santos A.J."/>
        </authorList>
    </citation>
    <scope>NUCLEOTIDE SEQUENCE</scope>
    <source>
        <tissue evidence="2">Shoot tissue taken approximately 20 cm above the soil surface</tissue>
    </source>
</reference>
<name>A0A0A8YJW0_ARUDO</name>
<dbReference type="EMBL" id="GBRH01270981">
    <property type="protein sequence ID" value="JAD26914.1"/>
    <property type="molecule type" value="Transcribed_RNA"/>
</dbReference>
<dbReference type="AlphaFoldDB" id="A0A0A8YJW0"/>
<proteinExistence type="predicted"/>
<accession>A0A0A8YJW0</accession>
<feature type="region of interest" description="Disordered" evidence="1">
    <location>
        <begin position="1"/>
        <end position="40"/>
    </location>
</feature>
<evidence type="ECO:0000313" key="2">
    <source>
        <dbReference type="EMBL" id="JAD26914.1"/>
    </source>
</evidence>
<sequence length="40" mass="4540">MEVIDNSIRLLRGPSVNDENITGSDSNNENRRPQNDEVIK</sequence>
<reference evidence="2" key="2">
    <citation type="journal article" date="2015" name="Data Brief">
        <title>Shoot transcriptome of the giant reed, Arundo donax.</title>
        <authorList>
            <person name="Barrero R.A."/>
            <person name="Guerrero F.D."/>
            <person name="Moolhuijzen P."/>
            <person name="Goolsby J.A."/>
            <person name="Tidwell J."/>
            <person name="Bellgard S.E."/>
            <person name="Bellgard M.I."/>
        </authorList>
    </citation>
    <scope>NUCLEOTIDE SEQUENCE</scope>
    <source>
        <tissue evidence="2">Shoot tissue taken approximately 20 cm above the soil surface</tissue>
    </source>
</reference>